<dbReference type="STRING" id="190893.BA953_09330"/>
<sequence>MIPYLTLIIATIIFSIVLNLPWSNRIEDNRYQHSEIHIQPDNQIFRSDGLTRIENNEVVHLASLQDDKMEQPIVIRFQGQAESFSQFGFSLSGIINLLSVQKLRPVMNDATISPYLLLNDDPYTLDIDILYSANCFVIVRDRQTGRAQLLAKR</sequence>
<keyword evidence="1" id="KW-0472">Membrane</keyword>
<evidence type="ECO:0000256" key="1">
    <source>
        <dbReference type="SAM" id="Phobius"/>
    </source>
</evidence>
<dbReference type="AlphaFoldDB" id="A0A0A0SKS9"/>
<dbReference type="Proteomes" id="UP000030081">
    <property type="component" value="Chromosome 1"/>
</dbReference>
<evidence type="ECO:0000313" key="3">
    <source>
        <dbReference type="EMBL" id="KJY66880.1"/>
    </source>
</evidence>
<organism evidence="3">
    <name type="scientific">Vibrio coralliilyticus</name>
    <dbReference type="NCBI Taxonomy" id="190893"/>
    <lineage>
        <taxon>Bacteria</taxon>
        <taxon>Pseudomonadati</taxon>
        <taxon>Pseudomonadota</taxon>
        <taxon>Gammaproteobacteria</taxon>
        <taxon>Vibrionales</taxon>
        <taxon>Vibrionaceae</taxon>
        <taxon>Vibrio</taxon>
    </lineage>
</organism>
<reference evidence="2 4" key="1">
    <citation type="submission" date="2014-10" db="EMBL/GenBank/DDBJ databases">
        <title>The Complete Genome Sequence for the Shellfish Pathogen Vibrio coralliilyticus RE98 Isolated from a Shellfish Hatchery.</title>
        <authorList>
            <person name="Richards G.P."/>
            <person name="Bono J.L."/>
            <person name="Watson M.A."/>
            <person name="Needleman D.S."/>
        </authorList>
    </citation>
    <scope>NUCLEOTIDE SEQUENCE [LARGE SCALE GENOMIC DNA]</scope>
    <source>
        <strain evidence="2 4">RE98</strain>
    </source>
</reference>
<name>A0A0A0SKS9_9VIBR</name>
<proteinExistence type="predicted"/>
<dbReference type="GeneID" id="93940509"/>
<dbReference type="EMBL" id="CP009617">
    <property type="protein sequence ID" value="AIW17588.1"/>
    <property type="molecule type" value="Genomic_DNA"/>
</dbReference>
<dbReference type="KEGG" id="vcy:IX92_00280"/>
<keyword evidence="4" id="KW-1185">Reference proteome</keyword>
<keyword evidence="1" id="KW-1133">Transmembrane helix</keyword>
<evidence type="ECO:0000313" key="2">
    <source>
        <dbReference type="EMBL" id="AIW17588.1"/>
    </source>
</evidence>
<feature type="transmembrane region" description="Helical" evidence="1">
    <location>
        <begin position="6"/>
        <end position="22"/>
    </location>
</feature>
<reference evidence="3" key="2">
    <citation type="journal article" date="2015" name="BMC Genomics">
        <title>Genome mining reveals unlocked bioactive potential of marine Gram-negative bacteria.</title>
        <authorList>
            <person name="Machado H."/>
            <person name="Sonnenschein E.C."/>
            <person name="Melchiorsen J."/>
            <person name="Gram L."/>
        </authorList>
    </citation>
    <scope>NUCLEOTIDE SEQUENCE</scope>
    <source>
        <strain evidence="3">S2052</strain>
    </source>
</reference>
<evidence type="ECO:0000313" key="4">
    <source>
        <dbReference type="Proteomes" id="UP000030081"/>
    </source>
</evidence>
<accession>A0A0A0SKS9</accession>
<protein>
    <submittedName>
        <fullName evidence="3">Uncharacterized protein</fullName>
    </submittedName>
</protein>
<dbReference type="EMBL" id="JXXR01000031">
    <property type="protein sequence ID" value="KJY66880.1"/>
    <property type="molecule type" value="Genomic_DNA"/>
</dbReference>
<gene>
    <name evidence="2" type="ORF">IX92_00280</name>
    <name evidence="3" type="ORF">TW71_23880</name>
</gene>
<dbReference type="RefSeq" id="WP_019277631.1">
    <property type="nucleotide sequence ID" value="NZ_CP009617.1"/>
</dbReference>
<keyword evidence="1" id="KW-0812">Transmembrane</keyword>